<evidence type="ECO:0000256" key="2">
    <source>
        <dbReference type="ARBA" id="ARBA00022980"/>
    </source>
</evidence>
<dbReference type="GO" id="GO:0005840">
    <property type="term" value="C:ribosome"/>
    <property type="evidence" value="ECO:0007669"/>
    <property type="project" value="UniProtKB-KW"/>
</dbReference>
<dbReference type="GO" id="GO:0006412">
    <property type="term" value="P:translation"/>
    <property type="evidence" value="ECO:0007669"/>
    <property type="project" value="InterPro"/>
</dbReference>
<proteinExistence type="inferred from homology"/>
<reference evidence="4" key="1">
    <citation type="submission" date="2021-01" db="EMBL/GenBank/DDBJ databases">
        <authorList>
            <person name="Corre E."/>
            <person name="Pelletier E."/>
            <person name="Niang G."/>
            <person name="Scheremetjew M."/>
            <person name="Finn R."/>
            <person name="Kale V."/>
            <person name="Holt S."/>
            <person name="Cochrane G."/>
            <person name="Meng A."/>
            <person name="Brown T."/>
            <person name="Cohen L."/>
        </authorList>
    </citation>
    <scope>NUCLEOTIDE SEQUENCE</scope>
    <source>
        <strain evidence="4">SAG 63-3</strain>
    </source>
</reference>
<dbReference type="PANTHER" id="PTHR11655">
    <property type="entry name" value="60S/50S RIBOSOMAL PROTEIN L6/L9"/>
    <property type="match status" value="1"/>
</dbReference>
<keyword evidence="3" id="KW-0687">Ribonucleoprotein</keyword>
<dbReference type="InterPro" id="IPR036789">
    <property type="entry name" value="Ribosomal_uL6-like_a/b-dom_sf"/>
</dbReference>
<dbReference type="GO" id="GO:0019843">
    <property type="term" value="F:rRNA binding"/>
    <property type="evidence" value="ECO:0007669"/>
    <property type="project" value="InterPro"/>
</dbReference>
<dbReference type="PANTHER" id="PTHR11655:SF14">
    <property type="entry name" value="LARGE RIBOSOMAL SUBUNIT PROTEIN UL6M"/>
    <property type="match status" value="1"/>
</dbReference>
<dbReference type="GO" id="GO:1990904">
    <property type="term" value="C:ribonucleoprotein complex"/>
    <property type="evidence" value="ECO:0007669"/>
    <property type="project" value="UniProtKB-KW"/>
</dbReference>
<evidence type="ECO:0000313" key="4">
    <source>
        <dbReference type="EMBL" id="CAD8770564.1"/>
    </source>
</evidence>
<dbReference type="InterPro" id="IPR000702">
    <property type="entry name" value="Ribosomal_uL6-like"/>
</dbReference>
<dbReference type="GO" id="GO:0003735">
    <property type="term" value="F:structural constituent of ribosome"/>
    <property type="evidence" value="ECO:0007669"/>
    <property type="project" value="InterPro"/>
</dbReference>
<sequence>MALSACLGRLTQSGSVSLCVRSLRAIGQYDKIVGFENNLENIQTTVSQQRCYHVIKKTFKPSVPYSQICGRPAPESLPYFQVLKNADKPDTFPKYCVRIPSGVQLKVNEPERVIELEGKAGSLTFDMKRIDPEGLVGFLAEKAENSEFCSSLTLTSPIQEKLTKYIEDLQKAIRGVSQGYIVGLTVKGVGYRMEPVDEIPVKYQSWHKSVYYDRSKIEKPPAAYPYKKPSNAVLLKVGFSDPAVFMLPPTIKAFFLKPTMVYLYGLNIDELRKTAMEIRALRKPNVFTGNGIALMDETVRIKARANKK</sequence>
<name>A0A7S0UZT2_9CHLO</name>
<dbReference type="Gene3D" id="3.90.930.12">
    <property type="entry name" value="Ribosomal protein L6, alpha-beta domain"/>
    <property type="match status" value="1"/>
</dbReference>
<gene>
    <name evidence="4" type="ORF">PPAR00522_LOCUS6965</name>
</gene>
<evidence type="ECO:0000256" key="1">
    <source>
        <dbReference type="ARBA" id="ARBA00009356"/>
    </source>
</evidence>
<comment type="similarity">
    <text evidence="1">Belongs to the universal ribosomal protein uL6 family.</text>
</comment>
<dbReference type="SUPFAM" id="SSF56053">
    <property type="entry name" value="Ribosomal protein L6"/>
    <property type="match status" value="1"/>
</dbReference>
<organism evidence="4">
    <name type="scientific">Polytomella parva</name>
    <dbReference type="NCBI Taxonomy" id="51329"/>
    <lineage>
        <taxon>Eukaryota</taxon>
        <taxon>Viridiplantae</taxon>
        <taxon>Chlorophyta</taxon>
        <taxon>core chlorophytes</taxon>
        <taxon>Chlorophyceae</taxon>
        <taxon>CS clade</taxon>
        <taxon>Chlamydomonadales</taxon>
        <taxon>Chlamydomonadaceae</taxon>
        <taxon>Polytomella</taxon>
    </lineage>
</organism>
<evidence type="ECO:0000256" key="3">
    <source>
        <dbReference type="ARBA" id="ARBA00023274"/>
    </source>
</evidence>
<protein>
    <submittedName>
        <fullName evidence="4">Uncharacterized protein</fullName>
    </submittedName>
</protein>
<dbReference type="EMBL" id="HBFM01010985">
    <property type="protein sequence ID" value="CAD8770564.1"/>
    <property type="molecule type" value="Transcribed_RNA"/>
</dbReference>
<accession>A0A7S0UZT2</accession>
<dbReference type="AlphaFoldDB" id="A0A7S0UZT2"/>
<keyword evidence="2" id="KW-0689">Ribosomal protein</keyword>